<name>A0A6M9Q331_9BURK</name>
<dbReference type="InterPro" id="IPR003331">
    <property type="entry name" value="UDP_GlcNAc_Epimerase_2_dom"/>
</dbReference>
<gene>
    <name evidence="7" type="ORF">DCO17_01705</name>
</gene>
<dbReference type="SUPFAM" id="SSF53756">
    <property type="entry name" value="UDP-Glycosyltransferase/glycogen phosphorylase"/>
    <property type="match status" value="1"/>
</dbReference>
<dbReference type="PANTHER" id="PTHR43174">
    <property type="entry name" value="UDP-N-ACETYLGLUCOSAMINE 2-EPIMERASE"/>
    <property type="match status" value="1"/>
</dbReference>
<organism evidence="7 8">
    <name type="scientific">Polynucleobacter tropicus</name>
    <dbReference type="NCBI Taxonomy" id="1743174"/>
    <lineage>
        <taxon>Bacteria</taxon>
        <taxon>Pseudomonadati</taxon>
        <taxon>Pseudomonadota</taxon>
        <taxon>Betaproteobacteria</taxon>
        <taxon>Burkholderiales</taxon>
        <taxon>Burkholderiaceae</taxon>
        <taxon>Polynucleobacter</taxon>
    </lineage>
</organism>
<evidence type="ECO:0000256" key="1">
    <source>
        <dbReference type="ARBA" id="ARBA00023235"/>
    </source>
</evidence>
<dbReference type="NCBIfam" id="TIGR00236">
    <property type="entry name" value="wecB"/>
    <property type="match status" value="1"/>
</dbReference>
<feature type="domain" description="UDP-N-acetylglucosamine 2-epimerase" evidence="6">
    <location>
        <begin position="30"/>
        <end position="377"/>
    </location>
</feature>
<reference evidence="7 8" key="1">
    <citation type="submission" date="2018-04" db="EMBL/GenBank/DDBJ databases">
        <title>Polynucleobacter sp. UH21B genome.</title>
        <authorList>
            <person name="Hahn M.W."/>
        </authorList>
    </citation>
    <scope>NUCLEOTIDE SEQUENCE [LARGE SCALE GENOMIC DNA]</scope>
    <source>
        <strain evidence="7 8">MWH-UH21B</strain>
    </source>
</reference>
<dbReference type="EMBL" id="CP028942">
    <property type="protein sequence ID" value="QKM65635.1"/>
    <property type="molecule type" value="Genomic_DNA"/>
</dbReference>
<dbReference type="Gene3D" id="3.40.50.2000">
    <property type="entry name" value="Glycogen Phosphorylase B"/>
    <property type="match status" value="2"/>
</dbReference>
<evidence type="ECO:0000256" key="4">
    <source>
        <dbReference type="ARBA" id="ARBA00038858"/>
    </source>
</evidence>
<protein>
    <recommendedName>
        <fullName evidence="4">UDP-N-acetylglucosamine 2-epimerase (non-hydrolyzing)</fullName>
        <ecNumber evidence="4">5.1.3.14</ecNumber>
    </recommendedName>
</protein>
<evidence type="ECO:0000259" key="6">
    <source>
        <dbReference type="Pfam" id="PF02350"/>
    </source>
</evidence>
<dbReference type="InterPro" id="IPR029767">
    <property type="entry name" value="WecB-like"/>
</dbReference>
<comment type="catalytic activity">
    <reaction evidence="2">
        <text>UDP-N-acetyl-alpha-D-glucosamine = UDP-N-acetyl-alpha-D-mannosamine</text>
        <dbReference type="Rhea" id="RHEA:17213"/>
        <dbReference type="ChEBI" id="CHEBI:57705"/>
        <dbReference type="ChEBI" id="CHEBI:68623"/>
        <dbReference type="EC" id="5.1.3.14"/>
    </reaction>
</comment>
<dbReference type="Proteomes" id="UP000503312">
    <property type="component" value="Chromosome"/>
</dbReference>
<dbReference type="EC" id="5.1.3.14" evidence="4"/>
<dbReference type="KEGG" id="ptrp:DCO17_01705"/>
<dbReference type="AlphaFoldDB" id="A0A6M9Q331"/>
<evidence type="ECO:0000313" key="8">
    <source>
        <dbReference type="Proteomes" id="UP000503312"/>
    </source>
</evidence>
<evidence type="ECO:0000256" key="3">
    <source>
        <dbReference type="ARBA" id="ARBA00038209"/>
    </source>
</evidence>
<keyword evidence="8" id="KW-1185">Reference proteome</keyword>
<dbReference type="Pfam" id="PF02350">
    <property type="entry name" value="Epimerase_2"/>
    <property type="match status" value="1"/>
</dbReference>
<evidence type="ECO:0000256" key="2">
    <source>
        <dbReference type="ARBA" id="ARBA00036080"/>
    </source>
</evidence>
<keyword evidence="1 5" id="KW-0413">Isomerase</keyword>
<dbReference type="CDD" id="cd03786">
    <property type="entry name" value="GTB_UDP-GlcNAc_2-Epimerase"/>
    <property type="match status" value="1"/>
</dbReference>
<evidence type="ECO:0000256" key="5">
    <source>
        <dbReference type="RuleBase" id="RU003513"/>
    </source>
</evidence>
<comment type="similarity">
    <text evidence="3 5">Belongs to the UDP-N-acetylglucosamine 2-epimerase family.</text>
</comment>
<evidence type="ECO:0000313" key="7">
    <source>
        <dbReference type="EMBL" id="QKM65635.1"/>
    </source>
</evidence>
<sequence>MKKRILLSFGTRPEAIKMAPLIHALKALPNDFEAIVCVTAQHREMLDQALEIFSITPDFDLNLMRRGQDLHSLTGEMLIAMRDVIQKTAPNLLLVHGDTTSTFASAIAGFYSNLPVGHIEAGLRTGNILQPFPEEFNRQVVSKIAKWNFAPTERSKLNLLKEGVNPGSIFVTGNTVIDSLYWILQKLDLDDSRRNRWVLELSGVLGFDWQSKPFVLITGHRRENHGDNFIQICKALKQLAHRFKAVEFVYPVHPNPAIYEAAHRLLGSIDNIYLIEPLEYEPFILLLKAAYIILTDSGGIQEEAPSLKKPVLVMRDTTERPEGVEAGAIRLVGTDADEIIKNVSELLTNNILYQDMINSDNPYGDGTACQKIISILKDC</sequence>
<proteinExistence type="inferred from homology"/>
<accession>A0A6M9Q331</accession>
<dbReference type="GO" id="GO:0008761">
    <property type="term" value="F:UDP-N-acetylglucosamine 2-epimerase activity"/>
    <property type="evidence" value="ECO:0007669"/>
    <property type="project" value="UniProtKB-EC"/>
</dbReference>
<dbReference type="PANTHER" id="PTHR43174:SF2">
    <property type="entry name" value="UDP-N-ACETYLGLUCOSAMINE 2-EPIMERASE"/>
    <property type="match status" value="1"/>
</dbReference>